<evidence type="ECO:0000256" key="6">
    <source>
        <dbReference type="SAM" id="Phobius"/>
    </source>
</evidence>
<feature type="transmembrane region" description="Helical" evidence="6">
    <location>
        <begin position="20"/>
        <end position="37"/>
    </location>
</feature>
<keyword evidence="4 6" id="KW-1133">Transmembrane helix</keyword>
<evidence type="ECO:0000256" key="5">
    <source>
        <dbReference type="ARBA" id="ARBA00023136"/>
    </source>
</evidence>
<dbReference type="EMBL" id="UINC01214654">
    <property type="protein sequence ID" value="SVE39979.1"/>
    <property type="molecule type" value="Genomic_DNA"/>
</dbReference>
<feature type="transmembrane region" description="Helical" evidence="6">
    <location>
        <begin position="122"/>
        <end position="141"/>
    </location>
</feature>
<sequence>MLNDALEKLASPLKKYSNCLLRIGLGVSFFLHGYGKIPIQQGFVDWLSSKGIPFAEITAHLIAWGEIVSGIGILLGGLIGTKASVAGNLITRLSGGAVMVIMIGALLIAHSNWGIFFGESGSVLFASEQLFLLLVGTYFAIKGND</sequence>
<evidence type="ECO:0000256" key="2">
    <source>
        <dbReference type="ARBA" id="ARBA00022475"/>
    </source>
</evidence>
<comment type="subcellular location">
    <subcellularLocation>
        <location evidence="1">Cell membrane</location>
        <topology evidence="1">Multi-pass membrane protein</topology>
    </subcellularLocation>
</comment>
<proteinExistence type="predicted"/>
<protein>
    <recommendedName>
        <fullName evidence="8">DoxX family protein</fullName>
    </recommendedName>
</protein>
<dbReference type="InterPro" id="IPR051907">
    <property type="entry name" value="DoxX-like_oxidoreductase"/>
</dbReference>
<name>A0A383D6S8_9ZZZZ</name>
<reference evidence="7" key="1">
    <citation type="submission" date="2018-05" db="EMBL/GenBank/DDBJ databases">
        <authorList>
            <person name="Lanie J.A."/>
            <person name="Ng W.-L."/>
            <person name="Kazmierczak K.M."/>
            <person name="Andrzejewski T.M."/>
            <person name="Davidsen T.M."/>
            <person name="Wayne K.J."/>
            <person name="Tettelin H."/>
            <person name="Glass J.I."/>
            <person name="Rusch D."/>
            <person name="Podicherti R."/>
            <person name="Tsui H.-C.T."/>
            <person name="Winkler M.E."/>
        </authorList>
    </citation>
    <scope>NUCLEOTIDE SEQUENCE</scope>
</reference>
<keyword evidence="5 6" id="KW-0472">Membrane</keyword>
<evidence type="ECO:0000313" key="7">
    <source>
        <dbReference type="EMBL" id="SVE39979.1"/>
    </source>
</evidence>
<dbReference type="Pfam" id="PF07681">
    <property type="entry name" value="DoxX"/>
    <property type="match status" value="1"/>
</dbReference>
<accession>A0A383D6S8</accession>
<dbReference type="PANTHER" id="PTHR33452:SF1">
    <property type="entry name" value="INNER MEMBRANE PROTEIN YPHA-RELATED"/>
    <property type="match status" value="1"/>
</dbReference>
<evidence type="ECO:0008006" key="8">
    <source>
        <dbReference type="Google" id="ProtNLM"/>
    </source>
</evidence>
<keyword evidence="2" id="KW-1003">Cell membrane</keyword>
<feature type="transmembrane region" description="Helical" evidence="6">
    <location>
        <begin position="93"/>
        <end position="116"/>
    </location>
</feature>
<evidence type="ECO:0000256" key="4">
    <source>
        <dbReference type="ARBA" id="ARBA00022989"/>
    </source>
</evidence>
<feature type="transmembrane region" description="Helical" evidence="6">
    <location>
        <begin position="57"/>
        <end position="81"/>
    </location>
</feature>
<keyword evidence="3 6" id="KW-0812">Transmembrane</keyword>
<dbReference type="PANTHER" id="PTHR33452">
    <property type="entry name" value="OXIDOREDUCTASE CATD-RELATED"/>
    <property type="match status" value="1"/>
</dbReference>
<evidence type="ECO:0000256" key="1">
    <source>
        <dbReference type="ARBA" id="ARBA00004651"/>
    </source>
</evidence>
<evidence type="ECO:0000256" key="3">
    <source>
        <dbReference type="ARBA" id="ARBA00022692"/>
    </source>
</evidence>
<organism evidence="7">
    <name type="scientific">marine metagenome</name>
    <dbReference type="NCBI Taxonomy" id="408172"/>
    <lineage>
        <taxon>unclassified sequences</taxon>
        <taxon>metagenomes</taxon>
        <taxon>ecological metagenomes</taxon>
    </lineage>
</organism>
<dbReference type="GO" id="GO:0005886">
    <property type="term" value="C:plasma membrane"/>
    <property type="evidence" value="ECO:0007669"/>
    <property type="project" value="UniProtKB-SubCell"/>
</dbReference>
<dbReference type="InterPro" id="IPR032808">
    <property type="entry name" value="DoxX"/>
</dbReference>
<gene>
    <name evidence="7" type="ORF">METZ01_LOCUS492833</name>
</gene>
<dbReference type="AlphaFoldDB" id="A0A383D6S8"/>